<evidence type="ECO:0000256" key="1">
    <source>
        <dbReference type="ARBA" id="ARBA00022553"/>
    </source>
</evidence>
<dbReference type="PANTHER" id="PTHR48111">
    <property type="entry name" value="REGULATOR OF RPOS"/>
    <property type="match status" value="1"/>
</dbReference>
<keyword evidence="4 7" id="KW-0238">DNA-binding</keyword>
<dbReference type="InterPro" id="IPR011006">
    <property type="entry name" value="CheY-like_superfamily"/>
</dbReference>
<keyword evidence="3" id="KW-0805">Transcription regulation</keyword>
<reference evidence="10 11" key="1">
    <citation type="submission" date="2019-04" db="EMBL/GenBank/DDBJ databases">
        <title>genome sequence of strain W3.</title>
        <authorList>
            <person name="Gao J."/>
            <person name="Sun J."/>
        </authorList>
    </citation>
    <scope>NUCLEOTIDE SEQUENCE [LARGE SCALE GENOMIC DNA]</scope>
    <source>
        <strain evidence="10 11">W3</strain>
    </source>
</reference>
<organism evidence="10 11">
    <name type="scientific">Rhizobium rosettiformans W3</name>
    <dbReference type="NCBI Taxonomy" id="538378"/>
    <lineage>
        <taxon>Bacteria</taxon>
        <taxon>Pseudomonadati</taxon>
        <taxon>Pseudomonadota</taxon>
        <taxon>Alphaproteobacteria</taxon>
        <taxon>Hyphomicrobiales</taxon>
        <taxon>Rhizobiaceae</taxon>
        <taxon>Rhizobium/Agrobacterium group</taxon>
        <taxon>Rhizobium</taxon>
    </lineage>
</organism>
<dbReference type="GO" id="GO:0032993">
    <property type="term" value="C:protein-DNA complex"/>
    <property type="evidence" value="ECO:0007669"/>
    <property type="project" value="TreeGrafter"/>
</dbReference>
<evidence type="ECO:0000256" key="5">
    <source>
        <dbReference type="ARBA" id="ARBA00023163"/>
    </source>
</evidence>
<dbReference type="Gene3D" id="3.40.50.2300">
    <property type="match status" value="1"/>
</dbReference>
<dbReference type="Gene3D" id="6.10.250.690">
    <property type="match status" value="1"/>
</dbReference>
<sequence>MDASAEILIVDDDSQILILMAKFLRANGFRAHTARNGIEMAETLKRVSVDLIVLDLMLPGKNGLEICRELRRISSVPIIMLTAKGDETDRIIGLEVGADDYLPKPFNPRELLARIGAVLRRTRGAASPAVDRGGRNFSFAGWSLDTMKRELTAPSGVVVDLSTGEYDLLLAFLEAPQRVLSREFLLDAAPNRAIDVQVSRLRRKLDGREDLIQTVQNAGYLFATGVVRD</sequence>
<dbReference type="SMART" id="SM00448">
    <property type="entry name" value="REC"/>
    <property type="match status" value="1"/>
</dbReference>
<dbReference type="InterPro" id="IPR016032">
    <property type="entry name" value="Sig_transdc_resp-reg_C-effctor"/>
</dbReference>
<dbReference type="AlphaFoldDB" id="A0A4S8Q1Z3"/>
<evidence type="ECO:0000256" key="2">
    <source>
        <dbReference type="ARBA" id="ARBA00023012"/>
    </source>
</evidence>
<dbReference type="GO" id="GO:0000976">
    <property type="term" value="F:transcription cis-regulatory region binding"/>
    <property type="evidence" value="ECO:0007669"/>
    <property type="project" value="TreeGrafter"/>
</dbReference>
<dbReference type="PROSITE" id="PS51755">
    <property type="entry name" value="OMPR_PHOB"/>
    <property type="match status" value="1"/>
</dbReference>
<dbReference type="Proteomes" id="UP000307378">
    <property type="component" value="Unassembled WGS sequence"/>
</dbReference>
<dbReference type="Gene3D" id="1.10.10.10">
    <property type="entry name" value="Winged helix-like DNA-binding domain superfamily/Winged helix DNA-binding domain"/>
    <property type="match status" value="1"/>
</dbReference>
<evidence type="ECO:0000256" key="3">
    <source>
        <dbReference type="ARBA" id="ARBA00023015"/>
    </source>
</evidence>
<dbReference type="InterPro" id="IPR036388">
    <property type="entry name" value="WH-like_DNA-bd_sf"/>
</dbReference>
<keyword evidence="5" id="KW-0804">Transcription</keyword>
<dbReference type="GO" id="GO:0006355">
    <property type="term" value="P:regulation of DNA-templated transcription"/>
    <property type="evidence" value="ECO:0007669"/>
    <property type="project" value="InterPro"/>
</dbReference>
<evidence type="ECO:0000256" key="4">
    <source>
        <dbReference type="ARBA" id="ARBA00023125"/>
    </source>
</evidence>
<comment type="caution">
    <text evidence="10">The sequence shown here is derived from an EMBL/GenBank/DDBJ whole genome shotgun (WGS) entry which is preliminary data.</text>
</comment>
<feature type="modified residue" description="4-aspartylphosphate" evidence="6">
    <location>
        <position position="55"/>
    </location>
</feature>
<dbReference type="SUPFAM" id="SSF46894">
    <property type="entry name" value="C-terminal effector domain of the bipartite response regulators"/>
    <property type="match status" value="1"/>
</dbReference>
<dbReference type="SMART" id="SM00862">
    <property type="entry name" value="Trans_reg_C"/>
    <property type="match status" value="1"/>
</dbReference>
<dbReference type="PROSITE" id="PS50110">
    <property type="entry name" value="RESPONSE_REGULATORY"/>
    <property type="match status" value="1"/>
</dbReference>
<dbReference type="InterPro" id="IPR001789">
    <property type="entry name" value="Sig_transdc_resp-reg_receiver"/>
</dbReference>
<proteinExistence type="predicted"/>
<dbReference type="EMBL" id="STGU01000008">
    <property type="protein sequence ID" value="THV34589.1"/>
    <property type="molecule type" value="Genomic_DNA"/>
</dbReference>
<dbReference type="InterPro" id="IPR001867">
    <property type="entry name" value="OmpR/PhoB-type_DNA-bd"/>
</dbReference>
<evidence type="ECO:0000313" key="10">
    <source>
        <dbReference type="EMBL" id="THV34589.1"/>
    </source>
</evidence>
<dbReference type="Pfam" id="PF00072">
    <property type="entry name" value="Response_reg"/>
    <property type="match status" value="1"/>
</dbReference>
<keyword evidence="2" id="KW-0902">Two-component regulatory system</keyword>
<evidence type="ECO:0000256" key="6">
    <source>
        <dbReference type="PROSITE-ProRule" id="PRU00169"/>
    </source>
</evidence>
<evidence type="ECO:0000313" key="11">
    <source>
        <dbReference type="Proteomes" id="UP000307378"/>
    </source>
</evidence>
<name>A0A4S8Q1Z3_9HYPH</name>
<dbReference type="Pfam" id="PF00486">
    <property type="entry name" value="Trans_reg_C"/>
    <property type="match status" value="1"/>
</dbReference>
<accession>A0A4S8Q1Z3</accession>
<dbReference type="SUPFAM" id="SSF52172">
    <property type="entry name" value="CheY-like"/>
    <property type="match status" value="1"/>
</dbReference>
<dbReference type="FunFam" id="3.40.50.2300:FF:000001">
    <property type="entry name" value="DNA-binding response regulator PhoB"/>
    <property type="match status" value="1"/>
</dbReference>
<evidence type="ECO:0000256" key="7">
    <source>
        <dbReference type="PROSITE-ProRule" id="PRU01091"/>
    </source>
</evidence>
<keyword evidence="1 6" id="KW-0597">Phosphoprotein</keyword>
<evidence type="ECO:0000259" key="8">
    <source>
        <dbReference type="PROSITE" id="PS50110"/>
    </source>
</evidence>
<dbReference type="RefSeq" id="WP_136542185.1">
    <property type="nucleotide sequence ID" value="NZ_STGU01000008.1"/>
</dbReference>
<evidence type="ECO:0000259" key="9">
    <source>
        <dbReference type="PROSITE" id="PS51755"/>
    </source>
</evidence>
<feature type="domain" description="Response regulatory" evidence="8">
    <location>
        <begin position="6"/>
        <end position="119"/>
    </location>
</feature>
<dbReference type="GO" id="GO:0000156">
    <property type="term" value="F:phosphorelay response regulator activity"/>
    <property type="evidence" value="ECO:0007669"/>
    <property type="project" value="TreeGrafter"/>
</dbReference>
<dbReference type="GO" id="GO:0005829">
    <property type="term" value="C:cytosol"/>
    <property type="evidence" value="ECO:0007669"/>
    <property type="project" value="TreeGrafter"/>
</dbReference>
<dbReference type="CDD" id="cd00383">
    <property type="entry name" value="trans_reg_C"/>
    <property type="match status" value="1"/>
</dbReference>
<feature type="DNA-binding region" description="OmpR/PhoB-type" evidence="7">
    <location>
        <begin position="134"/>
        <end position="224"/>
    </location>
</feature>
<feature type="domain" description="OmpR/PhoB-type" evidence="9">
    <location>
        <begin position="134"/>
        <end position="224"/>
    </location>
</feature>
<protein>
    <submittedName>
        <fullName evidence="10">Response regulator</fullName>
    </submittedName>
</protein>
<gene>
    <name evidence="10" type="ORF">FAA86_15990</name>
</gene>
<dbReference type="InterPro" id="IPR039420">
    <property type="entry name" value="WalR-like"/>
</dbReference>
<dbReference type="PANTHER" id="PTHR48111:SF4">
    <property type="entry name" value="DNA-BINDING DUAL TRANSCRIPTIONAL REGULATOR OMPR"/>
    <property type="match status" value="1"/>
</dbReference>